<sequence length="772" mass="88854">MIKKYTLHLYILLGVYLILYFISTIFQSKFFGDILSPIGTLISFFILIYVYKKSERFKGVWLTLSLGSLIWSITDILWAICELLIRINPENITIFDFFYLGTNICIVTAGYIYMKKFIKGVNLVQFFIDVSAISISCFIIFGLLFLHGSFNLFIKNANNIIEFIYIITDLLIINCILSGLFSVRKGKLTKGVYITILGTAIYAVVDLVYVYEYFYNLYVPNSIIDFMYATSLLIIAFGGLTVLKYSNFEWADEFYSKTKNIGSEKKGLYLLLTIPVYVIFGGFDFSKILVLLYIFVAYEILSNYVQKAINNETLLTYEKDINLILEEKIKERTKELLLKNQELEYISNHDPITNVYNRRYLNKRLQCIINEKKLDNQVTILYIDVDGFKTINDTYGHDIGDYVLIEISDRLKKTVKENNILARLGGDEFVIIIEGKLSKEEIKNICEKLINSCKETIYSDNYLFNVTISIGVAMFPHDAISRNVIMKNADIAMYDAKSKGKNRYSFFDSHVSNEILEKGEIELLLRNVDYDKEFELYYQPQIDINTNKLIGVEALIRWHSPIMGNIPPNKFIKIAEETGSIEKIGQWVMNTAAKQIGIWNEKFDSNIRMSINISPNQLVSIDFASDLEKIMKKYGLKSDWIDIEITENIAMKGEGIFKQIFLTLDNMGISISIDDFGTGYSSLSYIQKFSFNRLKIAKELIDNITIDLNKRHIVKAIVMLSEGLNILTIAEGVETEDQLNIVKEIGCNQVQGYVYSKPVTADRFEKEFLLQI</sequence>
<dbReference type="InterPro" id="IPR052155">
    <property type="entry name" value="Biofilm_reg_signaling"/>
</dbReference>
<dbReference type="EMBL" id="AE001437">
    <property type="protein sequence ID" value="AAK78608.1"/>
    <property type="molecule type" value="Genomic_DNA"/>
</dbReference>
<dbReference type="PROSITE" id="PS50887">
    <property type="entry name" value="GGDEF"/>
    <property type="match status" value="1"/>
</dbReference>
<feature type="transmembrane region" description="Helical" evidence="1">
    <location>
        <begin position="226"/>
        <end position="246"/>
    </location>
</feature>
<feature type="transmembrane region" description="Helical" evidence="1">
    <location>
        <begin position="160"/>
        <end position="180"/>
    </location>
</feature>
<name>Q97LD1_CLOAB</name>
<dbReference type="SMART" id="SM00052">
    <property type="entry name" value="EAL"/>
    <property type="match status" value="1"/>
</dbReference>
<dbReference type="HOGENOM" id="CLU_000445_129_3_9"/>
<dbReference type="InterPro" id="IPR043128">
    <property type="entry name" value="Rev_trsase/Diguanyl_cyclase"/>
</dbReference>
<dbReference type="SUPFAM" id="SSF141868">
    <property type="entry name" value="EAL domain-like"/>
    <property type="match status" value="1"/>
</dbReference>
<evidence type="ECO:0000313" key="5">
    <source>
        <dbReference type="Proteomes" id="UP000000814"/>
    </source>
</evidence>
<proteinExistence type="predicted"/>
<dbReference type="InterPro" id="IPR000160">
    <property type="entry name" value="GGDEF_dom"/>
</dbReference>
<keyword evidence="5" id="KW-1185">Reference proteome</keyword>
<feature type="transmembrane region" description="Helical" evidence="1">
    <location>
        <begin position="7"/>
        <end position="28"/>
    </location>
</feature>
<feature type="domain" description="EAL" evidence="2">
    <location>
        <begin position="518"/>
        <end position="772"/>
    </location>
</feature>
<dbReference type="PATRIC" id="fig|272562.8.peg.833"/>
<dbReference type="Gene3D" id="3.20.20.450">
    <property type="entry name" value="EAL domain"/>
    <property type="match status" value="1"/>
</dbReference>
<feature type="transmembrane region" description="Helical" evidence="1">
    <location>
        <begin position="60"/>
        <end position="80"/>
    </location>
</feature>
<dbReference type="SMART" id="SM00267">
    <property type="entry name" value="GGDEF"/>
    <property type="match status" value="1"/>
</dbReference>
<dbReference type="PANTHER" id="PTHR44757:SF2">
    <property type="entry name" value="BIOFILM ARCHITECTURE MAINTENANCE PROTEIN MBAA"/>
    <property type="match status" value="1"/>
</dbReference>
<dbReference type="AlphaFoldDB" id="Q97LD1"/>
<organism evidence="4 5">
    <name type="scientific">Clostridium acetobutylicum (strain ATCC 824 / DSM 792 / JCM 1419 / IAM 19013 / LMG 5710 / NBRC 13948 / NRRL B-527 / VKM B-1787 / 2291 / W)</name>
    <dbReference type="NCBI Taxonomy" id="272562"/>
    <lineage>
        <taxon>Bacteria</taxon>
        <taxon>Bacillati</taxon>
        <taxon>Bacillota</taxon>
        <taxon>Clostridia</taxon>
        <taxon>Eubacteriales</taxon>
        <taxon>Clostridiaceae</taxon>
        <taxon>Clostridium</taxon>
    </lineage>
</organism>
<dbReference type="eggNOG" id="COG5001">
    <property type="taxonomic scope" value="Bacteria"/>
</dbReference>
<keyword evidence="1" id="KW-0812">Transmembrane</keyword>
<keyword evidence="1" id="KW-1133">Transmembrane helix</keyword>
<gene>
    <name evidence="4" type="ordered locus">CA_C0631</name>
</gene>
<dbReference type="PROSITE" id="PS50883">
    <property type="entry name" value="EAL"/>
    <property type="match status" value="1"/>
</dbReference>
<dbReference type="InterPro" id="IPR029787">
    <property type="entry name" value="Nucleotide_cyclase"/>
</dbReference>
<dbReference type="InterPro" id="IPR001633">
    <property type="entry name" value="EAL_dom"/>
</dbReference>
<evidence type="ECO:0000259" key="3">
    <source>
        <dbReference type="PROSITE" id="PS50887"/>
    </source>
</evidence>
<dbReference type="RefSeq" id="WP_010963950.1">
    <property type="nucleotide sequence ID" value="NC_003030.1"/>
</dbReference>
<feature type="transmembrane region" description="Helical" evidence="1">
    <location>
        <begin position="267"/>
        <end position="296"/>
    </location>
</feature>
<dbReference type="CDD" id="cd01949">
    <property type="entry name" value="GGDEF"/>
    <property type="match status" value="1"/>
</dbReference>
<evidence type="ECO:0000259" key="2">
    <source>
        <dbReference type="PROSITE" id="PS50883"/>
    </source>
</evidence>
<accession>Q97LD1</accession>
<dbReference type="STRING" id="272562.CA_C0631"/>
<feature type="transmembrane region" description="Helical" evidence="1">
    <location>
        <begin position="92"/>
        <end position="114"/>
    </location>
</feature>
<dbReference type="OrthoDB" id="9762141at2"/>
<dbReference type="Pfam" id="PF00563">
    <property type="entry name" value="EAL"/>
    <property type="match status" value="1"/>
</dbReference>
<evidence type="ECO:0000256" key="1">
    <source>
        <dbReference type="SAM" id="Phobius"/>
    </source>
</evidence>
<dbReference type="PIR" id="E96977">
    <property type="entry name" value="E96977"/>
</dbReference>
<feature type="transmembrane region" description="Helical" evidence="1">
    <location>
        <begin position="192"/>
        <end position="214"/>
    </location>
</feature>
<reference evidence="4 5" key="1">
    <citation type="journal article" date="2001" name="J. Bacteriol.">
        <title>Genome sequence and comparative analysis of the solvent-producing bacterium Clostridium acetobutylicum.</title>
        <authorList>
            <person name="Nolling J."/>
            <person name="Breton G."/>
            <person name="Omelchenko M.V."/>
            <person name="Makarova K.S."/>
            <person name="Zeng Q."/>
            <person name="Gibson R."/>
            <person name="Lee H.M."/>
            <person name="Dubois J."/>
            <person name="Qiu D."/>
            <person name="Hitti J."/>
            <person name="Wolf Y.I."/>
            <person name="Tatusov R.L."/>
            <person name="Sabathe F."/>
            <person name="Doucette-Stamm L."/>
            <person name="Soucaille P."/>
            <person name="Daly M.J."/>
            <person name="Bennett G.N."/>
            <person name="Koonin E.V."/>
            <person name="Smith D.R."/>
        </authorList>
    </citation>
    <scope>NUCLEOTIDE SEQUENCE [LARGE SCALE GENOMIC DNA]</scope>
    <source>
        <strain evidence="5">ATCC 824 / DSM 792 / JCM 1419 / LMG 5710 / VKM B-1787</strain>
    </source>
</reference>
<dbReference type="KEGG" id="cac:CA_C0631"/>
<dbReference type="CDD" id="cd01948">
    <property type="entry name" value="EAL"/>
    <property type="match status" value="1"/>
</dbReference>
<dbReference type="Proteomes" id="UP000000814">
    <property type="component" value="Chromosome"/>
</dbReference>
<dbReference type="InterPro" id="IPR035919">
    <property type="entry name" value="EAL_sf"/>
</dbReference>
<dbReference type="NCBIfam" id="TIGR00254">
    <property type="entry name" value="GGDEF"/>
    <property type="match status" value="1"/>
</dbReference>
<dbReference type="GeneID" id="44997142"/>
<protein>
    <submittedName>
        <fullName evidence="4">Signal transduction protein containing diguanylate cyclase/phosphodiesterase domain (GGDEF) and domain (EAL)</fullName>
    </submittedName>
</protein>
<evidence type="ECO:0000313" key="4">
    <source>
        <dbReference type="EMBL" id="AAK78608.1"/>
    </source>
</evidence>
<feature type="domain" description="GGDEF" evidence="3">
    <location>
        <begin position="376"/>
        <end position="509"/>
    </location>
</feature>
<dbReference type="Gene3D" id="3.30.70.270">
    <property type="match status" value="1"/>
</dbReference>
<dbReference type="PANTHER" id="PTHR44757">
    <property type="entry name" value="DIGUANYLATE CYCLASE DGCP"/>
    <property type="match status" value="1"/>
</dbReference>
<keyword evidence="1" id="KW-0472">Membrane</keyword>
<feature type="transmembrane region" description="Helical" evidence="1">
    <location>
        <begin position="126"/>
        <end position="148"/>
    </location>
</feature>
<feature type="transmembrane region" description="Helical" evidence="1">
    <location>
        <begin position="34"/>
        <end position="51"/>
    </location>
</feature>
<dbReference type="Pfam" id="PF00990">
    <property type="entry name" value="GGDEF"/>
    <property type="match status" value="1"/>
</dbReference>
<dbReference type="SUPFAM" id="SSF55073">
    <property type="entry name" value="Nucleotide cyclase"/>
    <property type="match status" value="1"/>
</dbReference>
<dbReference type="FunFam" id="3.30.70.270:FF:000001">
    <property type="entry name" value="Diguanylate cyclase domain protein"/>
    <property type="match status" value="1"/>
</dbReference>